<evidence type="ECO:0000313" key="4">
    <source>
        <dbReference type="Proteomes" id="UP000327085"/>
    </source>
</evidence>
<feature type="non-terminal residue" evidence="3">
    <location>
        <position position="262"/>
    </location>
</feature>
<dbReference type="EMBL" id="CABIKO010000902">
    <property type="protein sequence ID" value="VVA40049.1"/>
    <property type="molecule type" value="Genomic_DNA"/>
</dbReference>
<dbReference type="InterPro" id="IPR039904">
    <property type="entry name" value="TRANK1"/>
</dbReference>
<evidence type="ECO:0000313" key="3">
    <source>
        <dbReference type="EMBL" id="VVA40049.1"/>
    </source>
</evidence>
<proteinExistence type="predicted"/>
<dbReference type="AlphaFoldDB" id="A0A5E4GJQ1"/>
<feature type="compositionally biased region" description="Basic and acidic residues" evidence="1">
    <location>
        <begin position="225"/>
        <end position="240"/>
    </location>
</feature>
<keyword evidence="2" id="KW-0732">Signal</keyword>
<sequence length="262" mass="29209">MMNFVKAFHSIILMWNFLKNLALLDELLLLEIEFGNYLEAAEIAKMKGDILLEADFLGKAGKFREASLHILFHVLANSLWSYGRKGWPIQQFSQKEELLSIAKSFAKNETESFYELVCTELFRSFSKYEAASFGSDCSRFLCSDVIYVDMKANDSRDYILRKLFPKQPPVQQVSQATSVEAGGNNSCSRVLHATNSNYEERKSSKILPSNSGVVEPLETGAASDKMSDDAIGDRDSHNTGEESCISKESNPKSKQADVVASG</sequence>
<organism evidence="3 4">
    <name type="scientific">Prunus dulcis</name>
    <name type="common">Almond</name>
    <name type="synonym">Amygdalus dulcis</name>
    <dbReference type="NCBI Taxonomy" id="3755"/>
    <lineage>
        <taxon>Eukaryota</taxon>
        <taxon>Viridiplantae</taxon>
        <taxon>Streptophyta</taxon>
        <taxon>Embryophyta</taxon>
        <taxon>Tracheophyta</taxon>
        <taxon>Spermatophyta</taxon>
        <taxon>Magnoliopsida</taxon>
        <taxon>eudicotyledons</taxon>
        <taxon>Gunneridae</taxon>
        <taxon>Pentapetalae</taxon>
        <taxon>rosids</taxon>
        <taxon>fabids</taxon>
        <taxon>Rosales</taxon>
        <taxon>Rosaceae</taxon>
        <taxon>Amygdaloideae</taxon>
        <taxon>Amygdaleae</taxon>
        <taxon>Prunus</taxon>
    </lineage>
</organism>
<feature type="region of interest" description="Disordered" evidence="1">
    <location>
        <begin position="199"/>
        <end position="262"/>
    </location>
</feature>
<protein>
    <submittedName>
        <fullName evidence="3">PREDICTED: TPR and ankyrin repeat-containing 1</fullName>
    </submittedName>
</protein>
<accession>A0A5E4GJQ1</accession>
<dbReference type="PANTHER" id="PTHR21529">
    <property type="entry name" value="MAMMARY TURMOR VIRUS RECEPTOR HOMOLOG 1, 2 MTVR1, 2"/>
    <property type="match status" value="1"/>
</dbReference>
<gene>
    <name evidence="3" type="ORF">ALMOND_2B013316</name>
</gene>
<reference evidence="4" key="1">
    <citation type="journal article" date="2020" name="Plant J.">
        <title>Transposons played a major role in the diversification between the closely related almond and peach genomes: results from the almond genome sequence.</title>
        <authorList>
            <person name="Alioto T."/>
            <person name="Alexiou K.G."/>
            <person name="Bardil A."/>
            <person name="Barteri F."/>
            <person name="Castanera R."/>
            <person name="Cruz F."/>
            <person name="Dhingra A."/>
            <person name="Duval H."/>
            <person name="Fernandez I Marti A."/>
            <person name="Frias L."/>
            <person name="Galan B."/>
            <person name="Garcia J.L."/>
            <person name="Howad W."/>
            <person name="Gomez-Garrido J."/>
            <person name="Gut M."/>
            <person name="Julca I."/>
            <person name="Morata J."/>
            <person name="Puigdomenech P."/>
            <person name="Ribeca P."/>
            <person name="Rubio Cabetas M.J."/>
            <person name="Vlasova A."/>
            <person name="Wirthensohn M."/>
            <person name="Garcia-Mas J."/>
            <person name="Gabaldon T."/>
            <person name="Casacuberta J.M."/>
            <person name="Arus P."/>
        </authorList>
    </citation>
    <scope>NUCLEOTIDE SEQUENCE [LARGE SCALE GENOMIC DNA]</scope>
    <source>
        <strain evidence="4">cv. Texas</strain>
    </source>
</reference>
<dbReference type="Proteomes" id="UP000327085">
    <property type="component" value="Unassembled WGS sequence"/>
</dbReference>
<dbReference type="Gramene" id="VVA40049">
    <property type="protein sequence ID" value="VVA40049"/>
    <property type="gene ID" value="Prudul26B013316"/>
</dbReference>
<name>A0A5E4GJQ1_PRUDU</name>
<dbReference type="InParanoid" id="A0A5E4GJQ1"/>
<feature type="signal peptide" evidence="2">
    <location>
        <begin position="1"/>
        <end position="24"/>
    </location>
</feature>
<feature type="chain" id="PRO_5022799000" evidence="2">
    <location>
        <begin position="25"/>
        <end position="262"/>
    </location>
</feature>
<dbReference type="PANTHER" id="PTHR21529:SF4">
    <property type="entry name" value="TPR AND ANKYRIN REPEAT-CONTAINING PROTEIN 1"/>
    <property type="match status" value="1"/>
</dbReference>
<evidence type="ECO:0000256" key="2">
    <source>
        <dbReference type="SAM" id="SignalP"/>
    </source>
</evidence>
<evidence type="ECO:0000256" key="1">
    <source>
        <dbReference type="SAM" id="MobiDB-lite"/>
    </source>
</evidence>